<dbReference type="SUPFAM" id="SSF46955">
    <property type="entry name" value="Putative DNA-binding domain"/>
    <property type="match status" value="1"/>
</dbReference>
<keyword evidence="1" id="KW-0805">Transcription regulation</keyword>
<dbReference type="CDD" id="cd01106">
    <property type="entry name" value="HTH_TipAL-Mta"/>
    <property type="match status" value="1"/>
</dbReference>
<dbReference type="PANTHER" id="PTHR30204:SF90">
    <property type="entry name" value="HTH-TYPE TRANSCRIPTIONAL ACTIVATOR MTA"/>
    <property type="match status" value="1"/>
</dbReference>
<dbReference type="InterPro" id="IPR012925">
    <property type="entry name" value="TipAS_dom"/>
</dbReference>
<dbReference type="Pfam" id="PF07739">
    <property type="entry name" value="TipAS"/>
    <property type="match status" value="1"/>
</dbReference>
<dbReference type="InterPro" id="IPR047057">
    <property type="entry name" value="MerR_fam"/>
</dbReference>
<dbReference type="PANTHER" id="PTHR30204">
    <property type="entry name" value="REDOX-CYCLING DRUG-SENSING TRANSCRIPTIONAL ACTIVATOR SOXR"/>
    <property type="match status" value="1"/>
</dbReference>
<dbReference type="PRINTS" id="PR00040">
    <property type="entry name" value="HTHMERR"/>
</dbReference>
<dbReference type="Proteomes" id="UP000028569">
    <property type="component" value="Chromosome"/>
</dbReference>
<keyword evidence="4" id="KW-0804">Transcription</keyword>
<dbReference type="EMBL" id="CP006018">
    <property type="protein sequence ID" value="AIC92075.1"/>
    <property type="molecule type" value="Genomic_DNA"/>
</dbReference>
<dbReference type="KEGG" id="bii:BINDI_0803"/>
<evidence type="ECO:0000256" key="4">
    <source>
        <dbReference type="ARBA" id="ARBA00023163"/>
    </source>
</evidence>
<dbReference type="Gene3D" id="1.10.490.50">
    <property type="entry name" value="Antibiotic binding domain of TipA-like multidrug resistance regulators"/>
    <property type="match status" value="1"/>
</dbReference>
<dbReference type="Pfam" id="PF13411">
    <property type="entry name" value="MerR_1"/>
    <property type="match status" value="1"/>
</dbReference>
<sequence>MTRDDDYEGDYGQPWLSIGETAELMGVTQRMLRHWEAVGLLSPMRGPAGYRQYRQEDIARLERVLTYREMGFDTRQIKSLLSSSTSLALKELRNQRSEMEKKIRRLEGSLGGVDRLVAIAEGKQQSHQLQEAWQRWGVSQQWLEYAERKTSRNRARWQRDMAHLGEVEARLGQSKRNGLDPTGDEALELIEEHRRALAWFHVTPSMHLMLGRMYVADPRFNCHYEQFEPGLAEWMLTAIETAARVHGIDPATAKWE</sequence>
<dbReference type="SUPFAM" id="SSF89082">
    <property type="entry name" value="Antibiotic binding domain of TipA-like multidrug resistance regulators"/>
    <property type="match status" value="1"/>
</dbReference>
<keyword evidence="3" id="KW-0010">Activator</keyword>
<dbReference type="GO" id="GO:0003677">
    <property type="term" value="F:DNA binding"/>
    <property type="evidence" value="ECO:0007669"/>
    <property type="project" value="UniProtKB-KW"/>
</dbReference>
<reference evidence="6 7" key="1">
    <citation type="journal article" date="2014" name="Appl. Environ. Microbiol.">
        <title>Genomic encyclopedia of type strains of the genus Bifidobacterium.</title>
        <authorList>
            <person name="Milani C."/>
            <person name="Lugli G.A."/>
            <person name="Duranti S."/>
            <person name="Turroni F."/>
            <person name="Bottacini F."/>
            <person name="Mangifesta M."/>
            <person name="Sanchez B."/>
            <person name="Viappiani A."/>
            <person name="Mancabelli L."/>
            <person name="Taminiau B."/>
            <person name="Delcenserie V."/>
            <person name="Barrangou R."/>
            <person name="Margolles A."/>
            <person name="van Sinderen D."/>
            <person name="Ventura M."/>
        </authorList>
    </citation>
    <scope>NUCLEOTIDE SEQUENCE [LARGE SCALE GENOMIC DNA]</scope>
    <source>
        <strain evidence="6 7">LMG 11587</strain>
    </source>
</reference>
<dbReference type="SMART" id="SM00422">
    <property type="entry name" value="HTH_MERR"/>
    <property type="match status" value="1"/>
</dbReference>
<dbReference type="RefSeq" id="WP_033490281.1">
    <property type="nucleotide sequence ID" value="NZ_CP006018.1"/>
</dbReference>
<evidence type="ECO:0000256" key="2">
    <source>
        <dbReference type="ARBA" id="ARBA00023125"/>
    </source>
</evidence>
<name>A0A087VUF1_9BIFI</name>
<dbReference type="HOGENOM" id="CLU_060077_0_6_11"/>
<evidence type="ECO:0000256" key="1">
    <source>
        <dbReference type="ARBA" id="ARBA00023015"/>
    </source>
</evidence>
<dbReference type="InterPro" id="IPR009061">
    <property type="entry name" value="DNA-bd_dom_put_sf"/>
</dbReference>
<evidence type="ECO:0000259" key="5">
    <source>
        <dbReference type="PROSITE" id="PS50937"/>
    </source>
</evidence>
<keyword evidence="2" id="KW-0238">DNA-binding</keyword>
<dbReference type="InterPro" id="IPR036244">
    <property type="entry name" value="TipA-like_antibiotic-bd"/>
</dbReference>
<evidence type="ECO:0000313" key="7">
    <source>
        <dbReference type="Proteomes" id="UP000028569"/>
    </source>
</evidence>
<dbReference type="AlphaFoldDB" id="A0A087VUF1"/>
<feature type="domain" description="HTH merR-type" evidence="5">
    <location>
        <begin position="15"/>
        <end position="83"/>
    </location>
</feature>
<dbReference type="Gene3D" id="1.10.1660.10">
    <property type="match status" value="1"/>
</dbReference>
<dbReference type="PROSITE" id="PS50937">
    <property type="entry name" value="HTH_MERR_2"/>
    <property type="match status" value="1"/>
</dbReference>
<accession>A0A087VUF1</accession>
<organism evidence="6 7">
    <name type="scientific">Bifidobacterium [indicum] DSM 20214 = LMG 11587</name>
    <dbReference type="NCBI Taxonomy" id="1341694"/>
    <lineage>
        <taxon>Bacteria</taxon>
        <taxon>Bacillati</taxon>
        <taxon>Actinomycetota</taxon>
        <taxon>Actinomycetes</taxon>
        <taxon>Bifidobacteriales</taxon>
        <taxon>Bifidobacteriaceae</taxon>
        <taxon>Bifidobacterium</taxon>
    </lineage>
</organism>
<dbReference type="GO" id="GO:0003700">
    <property type="term" value="F:DNA-binding transcription factor activity"/>
    <property type="evidence" value="ECO:0007669"/>
    <property type="project" value="InterPro"/>
</dbReference>
<evidence type="ECO:0000256" key="3">
    <source>
        <dbReference type="ARBA" id="ARBA00023159"/>
    </source>
</evidence>
<gene>
    <name evidence="6" type="ORF">BINDI_0803</name>
</gene>
<keyword evidence="7" id="KW-1185">Reference proteome</keyword>
<dbReference type="InterPro" id="IPR000551">
    <property type="entry name" value="MerR-type_HTH_dom"/>
</dbReference>
<proteinExistence type="predicted"/>
<protein>
    <submittedName>
        <fullName evidence="6">MerR family transcriptional regulator</fullName>
    </submittedName>
</protein>
<evidence type="ECO:0000313" key="6">
    <source>
        <dbReference type="EMBL" id="AIC92075.1"/>
    </source>
</evidence>
<dbReference type="OrthoDB" id="9809391at2"/>